<sequence>YEVASDELRMQQEKNRPSSIKELVYIISTDDSDSNSSNEVFSKNIDSDSGLSSKGFLRKRHKLQKLKFRKRAALMPKNNENININALIQ</sequence>
<evidence type="ECO:0000256" key="1">
    <source>
        <dbReference type="SAM" id="MobiDB-lite"/>
    </source>
</evidence>
<dbReference type="EMBL" id="CAJVQA010082671">
    <property type="protein sequence ID" value="CAG8837898.1"/>
    <property type="molecule type" value="Genomic_DNA"/>
</dbReference>
<organism evidence="2 3">
    <name type="scientific">Cetraspora pellucida</name>
    <dbReference type="NCBI Taxonomy" id="1433469"/>
    <lineage>
        <taxon>Eukaryota</taxon>
        <taxon>Fungi</taxon>
        <taxon>Fungi incertae sedis</taxon>
        <taxon>Mucoromycota</taxon>
        <taxon>Glomeromycotina</taxon>
        <taxon>Glomeromycetes</taxon>
        <taxon>Diversisporales</taxon>
        <taxon>Gigasporaceae</taxon>
        <taxon>Cetraspora</taxon>
    </lineage>
</organism>
<gene>
    <name evidence="2" type="ORF">CPELLU_LOCUS21636</name>
</gene>
<dbReference type="AlphaFoldDB" id="A0A9N9KK52"/>
<proteinExistence type="predicted"/>
<protein>
    <submittedName>
        <fullName evidence="2">14919_t:CDS:1</fullName>
    </submittedName>
</protein>
<name>A0A9N9KK52_9GLOM</name>
<dbReference type="Proteomes" id="UP000789759">
    <property type="component" value="Unassembled WGS sequence"/>
</dbReference>
<accession>A0A9N9KK52</accession>
<comment type="caution">
    <text evidence="2">The sequence shown here is derived from an EMBL/GenBank/DDBJ whole genome shotgun (WGS) entry which is preliminary data.</text>
</comment>
<evidence type="ECO:0000313" key="3">
    <source>
        <dbReference type="Proteomes" id="UP000789759"/>
    </source>
</evidence>
<feature type="region of interest" description="Disordered" evidence="1">
    <location>
        <begin position="31"/>
        <end position="51"/>
    </location>
</feature>
<keyword evidence="3" id="KW-1185">Reference proteome</keyword>
<feature type="non-terminal residue" evidence="2">
    <location>
        <position position="89"/>
    </location>
</feature>
<feature type="non-terminal residue" evidence="2">
    <location>
        <position position="1"/>
    </location>
</feature>
<reference evidence="2" key="1">
    <citation type="submission" date="2021-06" db="EMBL/GenBank/DDBJ databases">
        <authorList>
            <person name="Kallberg Y."/>
            <person name="Tangrot J."/>
            <person name="Rosling A."/>
        </authorList>
    </citation>
    <scope>NUCLEOTIDE SEQUENCE</scope>
    <source>
        <strain evidence="2">FL966</strain>
    </source>
</reference>
<evidence type="ECO:0000313" key="2">
    <source>
        <dbReference type="EMBL" id="CAG8837898.1"/>
    </source>
</evidence>